<dbReference type="Pfam" id="PF00144">
    <property type="entry name" value="Beta-lactamase"/>
    <property type="match status" value="1"/>
</dbReference>
<dbReference type="GeneID" id="80891898"/>
<gene>
    <name evidence="2" type="ORF">LMH87_004739</name>
</gene>
<dbReference type="InterPro" id="IPR012338">
    <property type="entry name" value="Beta-lactam/transpept-like"/>
</dbReference>
<sequence length="404" mass="44726">MPPSRTSNVSSFKLRYLARKLFRPKQPASFSEIGLFTGRPQHQFFCQVDNLAPVSRMPVSSTPYVWPTGPTVSIPASYDFKGSTKSAEDFLIDTDTAALLVVVDGQVRYERYLLTGGPKVNWLSMSVAKSFVSCLVGIAVDEGFIASIKEPISKYVPVQPNTAYDGVSIKDVLHMSGARWNEDYSDRDSEIFQINQAILGKGSGLDGFVARMARESAPDTVCRYNSGETQILGALIAHATNRSVTEYMTDKLIQPLGFESPSFWVTDMLGTEMVYAGLNMTARDFAKLGELYRNDGMWQGKRIISASWIRESTTIDSPIREAGRPIVGGHSFDLGYGYQWWIPAGHKGDYCAIGVLNQLVYVNPDKNTTIVKLSANRKYGTSPREDTNRDSENVEFLRAIAASI</sequence>
<comment type="caution">
    <text evidence="2">The sequence shown here is derived from an EMBL/GenBank/DDBJ whole genome shotgun (WGS) entry which is preliminary data.</text>
</comment>
<name>A0A9W8Q4N7_AKAMU</name>
<reference evidence="2" key="1">
    <citation type="journal article" date="2023" name="Access Microbiol">
        <title>De-novo genome assembly for Akanthomyces muscarius, a biocontrol agent of insect agricultural pests.</title>
        <authorList>
            <person name="Erdos Z."/>
            <person name="Studholme D.J."/>
            <person name="Raymond B."/>
            <person name="Sharma M."/>
        </authorList>
    </citation>
    <scope>NUCLEOTIDE SEQUENCE</scope>
    <source>
        <strain evidence="2">Ve6</strain>
    </source>
</reference>
<evidence type="ECO:0000313" key="3">
    <source>
        <dbReference type="Proteomes" id="UP001144673"/>
    </source>
</evidence>
<feature type="domain" description="Beta-lactamase-related" evidence="1">
    <location>
        <begin position="96"/>
        <end position="387"/>
    </location>
</feature>
<dbReference type="PANTHER" id="PTHR43283">
    <property type="entry name" value="BETA-LACTAMASE-RELATED"/>
    <property type="match status" value="1"/>
</dbReference>
<dbReference type="KEGG" id="amus:LMH87_004739"/>
<keyword evidence="3" id="KW-1185">Reference proteome</keyword>
<dbReference type="PANTHER" id="PTHR43283:SF14">
    <property type="entry name" value="BLL8153 PROTEIN"/>
    <property type="match status" value="1"/>
</dbReference>
<evidence type="ECO:0000259" key="1">
    <source>
        <dbReference type="Pfam" id="PF00144"/>
    </source>
</evidence>
<accession>A0A9W8Q4N7</accession>
<proteinExistence type="predicted"/>
<dbReference type="Gene3D" id="3.40.710.10">
    <property type="entry name" value="DD-peptidase/beta-lactamase superfamily"/>
    <property type="match status" value="1"/>
</dbReference>
<dbReference type="SUPFAM" id="SSF56601">
    <property type="entry name" value="beta-lactamase/transpeptidase-like"/>
    <property type="match status" value="1"/>
</dbReference>
<organism evidence="2 3">
    <name type="scientific">Akanthomyces muscarius</name>
    <name type="common">Entomopathogenic fungus</name>
    <name type="synonym">Lecanicillium muscarium</name>
    <dbReference type="NCBI Taxonomy" id="2231603"/>
    <lineage>
        <taxon>Eukaryota</taxon>
        <taxon>Fungi</taxon>
        <taxon>Dikarya</taxon>
        <taxon>Ascomycota</taxon>
        <taxon>Pezizomycotina</taxon>
        <taxon>Sordariomycetes</taxon>
        <taxon>Hypocreomycetidae</taxon>
        <taxon>Hypocreales</taxon>
        <taxon>Cordycipitaceae</taxon>
        <taxon>Akanthomyces</taxon>
    </lineage>
</organism>
<dbReference type="InterPro" id="IPR001466">
    <property type="entry name" value="Beta-lactam-related"/>
</dbReference>
<dbReference type="EMBL" id="JAJHUN010000011">
    <property type="protein sequence ID" value="KAJ4145908.1"/>
    <property type="molecule type" value="Genomic_DNA"/>
</dbReference>
<dbReference type="InterPro" id="IPR050789">
    <property type="entry name" value="Diverse_Enzym_Activities"/>
</dbReference>
<protein>
    <recommendedName>
        <fullName evidence="1">Beta-lactamase-related domain-containing protein</fullName>
    </recommendedName>
</protein>
<dbReference type="RefSeq" id="XP_056049578.1">
    <property type="nucleotide sequence ID" value="XM_056196007.1"/>
</dbReference>
<dbReference type="AlphaFoldDB" id="A0A9W8Q4N7"/>
<evidence type="ECO:0000313" key="2">
    <source>
        <dbReference type="EMBL" id="KAJ4145908.1"/>
    </source>
</evidence>
<dbReference type="Proteomes" id="UP001144673">
    <property type="component" value="Chromosome 2"/>
</dbReference>